<organism evidence="3 4">
    <name type="scientific">Solanum verrucosum</name>
    <dbReference type="NCBI Taxonomy" id="315347"/>
    <lineage>
        <taxon>Eukaryota</taxon>
        <taxon>Viridiplantae</taxon>
        <taxon>Streptophyta</taxon>
        <taxon>Embryophyta</taxon>
        <taxon>Tracheophyta</taxon>
        <taxon>Spermatophyta</taxon>
        <taxon>Magnoliopsida</taxon>
        <taxon>eudicotyledons</taxon>
        <taxon>Gunneridae</taxon>
        <taxon>Pentapetalae</taxon>
        <taxon>asterids</taxon>
        <taxon>lamiids</taxon>
        <taxon>Solanales</taxon>
        <taxon>Solanaceae</taxon>
        <taxon>Solanoideae</taxon>
        <taxon>Solaneae</taxon>
        <taxon>Solanum</taxon>
    </lineage>
</organism>
<dbReference type="AlphaFoldDB" id="A0AAF0UJU3"/>
<dbReference type="InterPro" id="IPR032675">
    <property type="entry name" value="LRR_dom_sf"/>
</dbReference>
<dbReference type="PANTHER" id="PTHR15140">
    <property type="entry name" value="TUBULIN-SPECIFIC CHAPERONE E"/>
    <property type="match status" value="1"/>
</dbReference>
<dbReference type="Pfam" id="PF23598">
    <property type="entry name" value="LRR_14"/>
    <property type="match status" value="1"/>
</dbReference>
<dbReference type="Proteomes" id="UP001234989">
    <property type="component" value="Chromosome 9"/>
</dbReference>
<dbReference type="PANTHER" id="PTHR15140:SF44">
    <property type="entry name" value="LATE BLIGHT RESISTANCE PROTEIN HOMOLOG R1B-23 ISOFORM X1"/>
    <property type="match status" value="1"/>
</dbReference>
<keyword evidence="1" id="KW-0677">Repeat</keyword>
<evidence type="ECO:0000259" key="2">
    <source>
        <dbReference type="Pfam" id="PF23598"/>
    </source>
</evidence>
<evidence type="ECO:0000313" key="3">
    <source>
        <dbReference type="EMBL" id="WMV47367.1"/>
    </source>
</evidence>
<dbReference type="SUPFAM" id="SSF52058">
    <property type="entry name" value="L domain-like"/>
    <property type="match status" value="1"/>
</dbReference>
<name>A0AAF0UJU3_SOLVR</name>
<accession>A0AAF0UJU3</accession>
<feature type="domain" description="Disease resistance R13L4/SHOC-2-like LRR" evidence="2">
    <location>
        <begin position="70"/>
        <end position="286"/>
    </location>
</feature>
<sequence length="417" mass="48005">MDREDFVENIESAEGCLMDLISNNVVIVSKKEYNGKVKYCQESRVSYSFSKELSKFASLGSKTRKPFNQHLRSLITINDGEFIDVIPFCQILKLRLLKVLDLSSHKVRYLSTATLKPLNHLKYLAVSTVKFYFHPESHLPHLETLIVNSEWPPMLPASFWETEKLRHFEIWRAEFDFEEDKQGLFEGSSKLENLSILKNIIRFPIDRVDVLSRRCPNIQQLHIEFEYRGDNDSAGSFCLTLENLSQLQILHLSVELPLIVSGLQLPSNLKKLYLKEESFPLLETLVISDLVEIPLSFADIPTLKQIKLIKWYNKSLEASAVRIKEEVEAIDGCDRIVITTQRRITRFSEHRFNEALVTLVRGQSIDLCGRDGMCHLRLTEGMFTISKAKFYQNEPMAAFATSEEGFDLQISGFSPIF</sequence>
<protein>
    <recommendedName>
        <fullName evidence="2">Disease resistance R13L4/SHOC-2-like LRR domain-containing protein</fullName>
    </recommendedName>
</protein>
<evidence type="ECO:0000256" key="1">
    <source>
        <dbReference type="ARBA" id="ARBA00022737"/>
    </source>
</evidence>
<dbReference type="InterPro" id="IPR055414">
    <property type="entry name" value="LRR_R13L4/SHOC2-like"/>
</dbReference>
<gene>
    <name evidence="3" type="ORF">MTR67_040752</name>
</gene>
<dbReference type="EMBL" id="CP133620">
    <property type="protein sequence ID" value="WMV47367.1"/>
    <property type="molecule type" value="Genomic_DNA"/>
</dbReference>
<keyword evidence="4" id="KW-1185">Reference proteome</keyword>
<dbReference type="Gene3D" id="3.80.10.10">
    <property type="entry name" value="Ribonuclease Inhibitor"/>
    <property type="match status" value="1"/>
</dbReference>
<evidence type="ECO:0000313" key="4">
    <source>
        <dbReference type="Proteomes" id="UP001234989"/>
    </source>
</evidence>
<reference evidence="3" key="1">
    <citation type="submission" date="2023-08" db="EMBL/GenBank/DDBJ databases">
        <title>A de novo genome assembly of Solanum verrucosum Schlechtendal, a Mexican diploid species geographically isolated from the other diploid A-genome species in potato relatives.</title>
        <authorList>
            <person name="Hosaka K."/>
        </authorList>
    </citation>
    <scope>NUCLEOTIDE SEQUENCE</scope>
    <source>
        <tissue evidence="3">Young leaves</tissue>
    </source>
</reference>
<proteinExistence type="predicted"/>